<organism evidence="1 2">
    <name type="scientific">Candidatus Falkowbacteria bacterium RIFOXYA2_FULL_47_19</name>
    <dbReference type="NCBI Taxonomy" id="1797994"/>
    <lineage>
        <taxon>Bacteria</taxon>
        <taxon>Candidatus Falkowiibacteriota</taxon>
    </lineage>
</organism>
<dbReference type="EMBL" id="MFGB01000006">
    <property type="protein sequence ID" value="OGF27696.1"/>
    <property type="molecule type" value="Genomic_DNA"/>
</dbReference>
<accession>A0A1F5SMD7</accession>
<dbReference type="Proteomes" id="UP000178367">
    <property type="component" value="Unassembled WGS sequence"/>
</dbReference>
<dbReference type="InterPro" id="IPR021377">
    <property type="entry name" value="DUF3006"/>
</dbReference>
<dbReference type="Gene3D" id="6.20.120.50">
    <property type="match status" value="1"/>
</dbReference>
<evidence type="ECO:0000313" key="1">
    <source>
        <dbReference type="EMBL" id="OGF27696.1"/>
    </source>
</evidence>
<dbReference type="Pfam" id="PF11213">
    <property type="entry name" value="DUF3006"/>
    <property type="match status" value="1"/>
</dbReference>
<proteinExistence type="predicted"/>
<evidence type="ECO:0000313" key="2">
    <source>
        <dbReference type="Proteomes" id="UP000178367"/>
    </source>
</evidence>
<comment type="caution">
    <text evidence="1">The sequence shown here is derived from an EMBL/GenBank/DDBJ whole genome shotgun (WGS) entry which is preliminary data.</text>
</comment>
<reference evidence="1 2" key="1">
    <citation type="journal article" date="2016" name="Nat. Commun.">
        <title>Thousands of microbial genomes shed light on interconnected biogeochemical processes in an aquifer system.</title>
        <authorList>
            <person name="Anantharaman K."/>
            <person name="Brown C.T."/>
            <person name="Hug L.A."/>
            <person name="Sharon I."/>
            <person name="Castelle C.J."/>
            <person name="Probst A.J."/>
            <person name="Thomas B.C."/>
            <person name="Singh A."/>
            <person name="Wilkins M.J."/>
            <person name="Karaoz U."/>
            <person name="Brodie E.L."/>
            <person name="Williams K.H."/>
            <person name="Hubbard S.S."/>
            <person name="Banfield J.F."/>
        </authorList>
    </citation>
    <scope>NUCLEOTIDE SEQUENCE [LARGE SCALE GENOMIC DNA]</scope>
</reference>
<name>A0A1F5SMD7_9BACT</name>
<dbReference type="STRING" id="1797994.A2227_03925"/>
<dbReference type="AlphaFoldDB" id="A0A1F5SMD7"/>
<evidence type="ECO:0008006" key="3">
    <source>
        <dbReference type="Google" id="ProtNLM"/>
    </source>
</evidence>
<gene>
    <name evidence="1" type="ORF">A2227_03925</name>
</gene>
<protein>
    <recommendedName>
        <fullName evidence="3">DUF3006 domain-containing protein</fullName>
    </recommendedName>
</protein>
<sequence length="71" mass="8180">MRLNLIIDRFEGDKVVFKTENNATIVWPKDALPENIHEGMVLTFTINNSNGKEDNDKRLAKDILNEILQPE</sequence>